<evidence type="ECO:0000256" key="5">
    <source>
        <dbReference type="ARBA" id="ARBA00022989"/>
    </source>
</evidence>
<evidence type="ECO:0000259" key="9">
    <source>
        <dbReference type="Pfam" id="PF14416"/>
    </source>
</evidence>
<reference evidence="10" key="1">
    <citation type="submission" date="2021-01" db="UniProtKB">
        <authorList>
            <consortium name="EnsemblPlants"/>
        </authorList>
    </citation>
    <scope>IDENTIFICATION</scope>
</reference>
<dbReference type="Proteomes" id="UP000594263">
    <property type="component" value="Unplaced"/>
</dbReference>
<proteinExistence type="inferred from homology"/>
<evidence type="ECO:0000256" key="1">
    <source>
        <dbReference type="ARBA" id="ARBA00004167"/>
    </source>
</evidence>
<protein>
    <recommendedName>
        <fullName evidence="12">Trichome birefringence-like N-terminal domain-containing protein</fullName>
    </recommendedName>
</protein>
<keyword evidence="5" id="KW-1133">Transmembrane helix</keyword>
<evidence type="ECO:0000256" key="3">
    <source>
        <dbReference type="ARBA" id="ARBA00022692"/>
    </source>
</evidence>
<keyword evidence="3" id="KW-0812">Transmembrane</keyword>
<dbReference type="Pfam" id="PF14416">
    <property type="entry name" value="PMR5N"/>
    <property type="match status" value="1"/>
</dbReference>
<keyword evidence="11" id="KW-1185">Reference proteome</keyword>
<dbReference type="PANTHER" id="PTHR32285">
    <property type="entry name" value="PROTEIN TRICHOME BIREFRINGENCE-LIKE 9-RELATED"/>
    <property type="match status" value="1"/>
</dbReference>
<evidence type="ECO:0000313" key="10">
    <source>
        <dbReference type="EnsemblPlants" id="Kaladp0515s0155.1.v1.1"/>
    </source>
</evidence>
<dbReference type="EnsemblPlants" id="Kaladp0515s0155.2.v1.1">
    <property type="protein sequence ID" value="Kaladp0515s0155.2.v1.1"/>
    <property type="gene ID" value="Kaladp0515s0155.v1.1"/>
</dbReference>
<evidence type="ECO:0000259" key="8">
    <source>
        <dbReference type="Pfam" id="PF13839"/>
    </source>
</evidence>
<dbReference type="InterPro" id="IPR029962">
    <property type="entry name" value="TBL"/>
</dbReference>
<keyword evidence="6" id="KW-0472">Membrane</keyword>
<dbReference type="EnsemblPlants" id="Kaladp0515s0155.1.v1.1">
    <property type="protein sequence ID" value="Kaladp0515s0155.1.v1.1"/>
    <property type="gene ID" value="Kaladp0515s0155.v1.1"/>
</dbReference>
<accession>A0A7N1A8P5</accession>
<name>A0A7N1A8P5_KALFE</name>
<evidence type="ECO:0000256" key="7">
    <source>
        <dbReference type="SAM" id="SignalP"/>
    </source>
</evidence>
<evidence type="ECO:0000256" key="6">
    <source>
        <dbReference type="ARBA" id="ARBA00023136"/>
    </source>
</evidence>
<feature type="domain" description="Trichome birefringence-like N-terminal" evidence="9">
    <location>
        <begin position="43"/>
        <end position="95"/>
    </location>
</feature>
<comment type="subcellular location">
    <subcellularLocation>
        <location evidence="1">Membrane</location>
        <topology evidence="1">Single-pass membrane protein</topology>
    </subcellularLocation>
</comment>
<dbReference type="Pfam" id="PF13839">
    <property type="entry name" value="PC-Esterase"/>
    <property type="match status" value="1"/>
</dbReference>
<dbReference type="GO" id="GO:0016020">
    <property type="term" value="C:membrane"/>
    <property type="evidence" value="ECO:0007669"/>
    <property type="project" value="UniProtKB-SubCell"/>
</dbReference>
<dbReference type="Gramene" id="Kaladp0515s0155.2.v1.1">
    <property type="protein sequence ID" value="Kaladp0515s0155.2.v1.1"/>
    <property type="gene ID" value="Kaladp0515s0155.v1.1"/>
</dbReference>
<dbReference type="InterPro" id="IPR025846">
    <property type="entry name" value="TBL_N"/>
</dbReference>
<organism evidence="10 11">
    <name type="scientific">Kalanchoe fedtschenkoi</name>
    <name type="common">Lavender scallops</name>
    <name type="synonym">South American air plant</name>
    <dbReference type="NCBI Taxonomy" id="63787"/>
    <lineage>
        <taxon>Eukaryota</taxon>
        <taxon>Viridiplantae</taxon>
        <taxon>Streptophyta</taxon>
        <taxon>Embryophyta</taxon>
        <taxon>Tracheophyta</taxon>
        <taxon>Spermatophyta</taxon>
        <taxon>Magnoliopsida</taxon>
        <taxon>eudicotyledons</taxon>
        <taxon>Gunneridae</taxon>
        <taxon>Pentapetalae</taxon>
        <taxon>Saxifragales</taxon>
        <taxon>Crassulaceae</taxon>
        <taxon>Kalanchoe</taxon>
    </lineage>
</organism>
<dbReference type="PANTHER" id="PTHR32285:SF36">
    <property type="entry name" value="PROTEIN TRICHOME BIREFRINGENCE-LIKE 38"/>
    <property type="match status" value="1"/>
</dbReference>
<evidence type="ECO:0000256" key="2">
    <source>
        <dbReference type="ARBA" id="ARBA00007727"/>
    </source>
</evidence>
<evidence type="ECO:0000313" key="11">
    <source>
        <dbReference type="Proteomes" id="UP000594263"/>
    </source>
</evidence>
<feature type="domain" description="Trichome birefringence-like C-terminal" evidence="8">
    <location>
        <begin position="96"/>
        <end position="359"/>
    </location>
</feature>
<evidence type="ECO:0000256" key="4">
    <source>
        <dbReference type="ARBA" id="ARBA00022968"/>
    </source>
</evidence>
<keyword evidence="7" id="KW-0732">Signal</keyword>
<dbReference type="InterPro" id="IPR026057">
    <property type="entry name" value="TBL_C"/>
</dbReference>
<keyword evidence="4" id="KW-0735">Signal-anchor</keyword>
<dbReference type="Gramene" id="Kaladp0515s0155.1.v1.1">
    <property type="protein sequence ID" value="Kaladp0515s0155.1.v1.1"/>
    <property type="gene ID" value="Kaladp0515s0155.v1.1"/>
</dbReference>
<sequence>MAQSHSSSSPSSIFVIIAIATCSVFLAVPSRALEAGSRAEKGSCDLYAGSWVDDESYPLYDSGECPFIRKEFDCQKYGRSDHFYLGYRWQPTGCDLPRFDGKDFLERLRGKKIMFVGDSLSLNIFDSLACLLHAAVPNATITQKTQRDFTMYAFEEYEVVVALHHSLFLVDVDVEPEGRVLKLNSIKSGEIWREMDVLVFNTWQWWNRRGDKQPWDYVQDGVTVLKDMDRMDAFHTALLTWANWVDTQADTEKTRVFFQGVSPSHYKGEEWHEPGVTNCSKETRPINGTTYPGGLPTASLVINDVLSGMIKPVTLLDITNLSQLRKDGHPGMHNGLDHMDCTHWCLAGVPDTWNELLYAELQS</sequence>
<comment type="similarity">
    <text evidence="2">Belongs to the PC-esterase family. TBL subfamily.</text>
</comment>
<feature type="chain" id="PRO_5033915069" description="Trichome birefringence-like N-terminal domain-containing protein" evidence="7">
    <location>
        <begin position="33"/>
        <end position="363"/>
    </location>
</feature>
<evidence type="ECO:0008006" key="12">
    <source>
        <dbReference type="Google" id="ProtNLM"/>
    </source>
</evidence>
<dbReference type="AlphaFoldDB" id="A0A7N1A8P5"/>
<dbReference type="GO" id="GO:0016413">
    <property type="term" value="F:O-acetyltransferase activity"/>
    <property type="evidence" value="ECO:0007669"/>
    <property type="project" value="InterPro"/>
</dbReference>
<feature type="signal peptide" evidence="7">
    <location>
        <begin position="1"/>
        <end position="32"/>
    </location>
</feature>
<dbReference type="GO" id="GO:0005794">
    <property type="term" value="C:Golgi apparatus"/>
    <property type="evidence" value="ECO:0007669"/>
    <property type="project" value="TreeGrafter"/>
</dbReference>
<dbReference type="OMA" id="WCVAGLT"/>